<feature type="region of interest" description="Disordered" evidence="14">
    <location>
        <begin position="2518"/>
        <end position="2608"/>
    </location>
</feature>
<feature type="domain" description="CCHC-type" evidence="15">
    <location>
        <begin position="2617"/>
        <end position="2631"/>
    </location>
</feature>
<evidence type="ECO:0000256" key="11">
    <source>
        <dbReference type="ARBA" id="ARBA00023268"/>
    </source>
</evidence>
<dbReference type="CDD" id="cd09274">
    <property type="entry name" value="RNase_HI_RT_Ty3"/>
    <property type="match status" value="2"/>
</dbReference>
<dbReference type="Pfam" id="PF00665">
    <property type="entry name" value="rve"/>
    <property type="match status" value="1"/>
</dbReference>
<dbReference type="Pfam" id="PF17917">
    <property type="entry name" value="RT_RNaseH"/>
    <property type="match status" value="2"/>
</dbReference>
<feature type="region of interest" description="Disordered" evidence="14">
    <location>
        <begin position="328"/>
        <end position="375"/>
    </location>
</feature>
<dbReference type="SUPFAM" id="SSF56672">
    <property type="entry name" value="DNA/RNA polymerases"/>
    <property type="match status" value="4"/>
</dbReference>
<dbReference type="EC" id="2.7.7.49" evidence="1"/>
<dbReference type="Pfam" id="PF17919">
    <property type="entry name" value="RT_RNaseH_2"/>
    <property type="match status" value="1"/>
</dbReference>
<feature type="domain" description="Reverse transcriptase" evidence="17">
    <location>
        <begin position="1506"/>
        <end position="1683"/>
    </location>
</feature>
<evidence type="ECO:0000256" key="1">
    <source>
        <dbReference type="ARBA" id="ARBA00012493"/>
    </source>
</evidence>
<dbReference type="Gene3D" id="3.30.420.10">
    <property type="entry name" value="Ribonuclease H-like superfamily/Ribonuclease H"/>
    <property type="match status" value="3"/>
</dbReference>
<keyword evidence="4" id="KW-0540">Nuclease</keyword>
<dbReference type="PROSITE" id="PS50878">
    <property type="entry name" value="RT_POL"/>
    <property type="match status" value="3"/>
</dbReference>
<dbReference type="InterPro" id="IPR054465">
    <property type="entry name" value="Integrase_p58-like_C"/>
</dbReference>
<name>A0ABY6LBY9_9ARAC</name>
<feature type="compositionally biased region" description="Polar residues" evidence="14">
    <location>
        <begin position="2543"/>
        <end position="2576"/>
    </location>
</feature>
<keyword evidence="10" id="KW-0695">RNA-directed DNA polymerase</keyword>
<dbReference type="PROSITE" id="PS50994">
    <property type="entry name" value="INTEGRASE"/>
    <property type="match status" value="2"/>
</dbReference>
<keyword evidence="12" id="KW-0479">Metal-binding</keyword>
<feature type="coiled-coil region" evidence="13">
    <location>
        <begin position="1640"/>
        <end position="1674"/>
    </location>
</feature>
<keyword evidence="12" id="KW-0863">Zinc-finger</keyword>
<dbReference type="InterPro" id="IPR012337">
    <property type="entry name" value="RNaseH-like_sf"/>
</dbReference>
<keyword evidence="5" id="KW-0255">Endonuclease</keyword>
<evidence type="ECO:0000256" key="6">
    <source>
        <dbReference type="ARBA" id="ARBA00022801"/>
    </source>
</evidence>
<keyword evidence="11" id="KW-0511">Multifunctional enzyme</keyword>
<feature type="region of interest" description="Disordered" evidence="14">
    <location>
        <begin position="2314"/>
        <end position="2358"/>
    </location>
</feature>
<evidence type="ECO:0000259" key="17">
    <source>
        <dbReference type="PROSITE" id="PS50878"/>
    </source>
</evidence>
<dbReference type="InterPro" id="IPR000477">
    <property type="entry name" value="RT_dom"/>
</dbReference>
<dbReference type="SUPFAM" id="SSF50630">
    <property type="entry name" value="Acid proteases"/>
    <property type="match status" value="2"/>
</dbReference>
<evidence type="ECO:0000256" key="8">
    <source>
        <dbReference type="ARBA" id="ARBA00022884"/>
    </source>
</evidence>
<evidence type="ECO:0000256" key="2">
    <source>
        <dbReference type="ARBA" id="ARBA00022679"/>
    </source>
</evidence>
<feature type="compositionally biased region" description="Basic and acidic residues" evidence="14">
    <location>
        <begin position="2251"/>
        <end position="2277"/>
    </location>
</feature>
<dbReference type="Gene3D" id="1.10.340.70">
    <property type="match status" value="2"/>
</dbReference>
<dbReference type="CDD" id="cd00303">
    <property type="entry name" value="retropepsin_like"/>
    <property type="match status" value="2"/>
</dbReference>
<evidence type="ECO:0000256" key="9">
    <source>
        <dbReference type="ARBA" id="ARBA00022908"/>
    </source>
</evidence>
<dbReference type="InterPro" id="IPR050951">
    <property type="entry name" value="Retrovirus_Pol_polyprotein"/>
</dbReference>
<evidence type="ECO:0000256" key="10">
    <source>
        <dbReference type="ARBA" id="ARBA00022918"/>
    </source>
</evidence>
<reference evidence="19 20" key="1">
    <citation type="submission" date="2022-01" db="EMBL/GenBank/DDBJ databases">
        <title>A chromosomal length assembly of Cordylochernes scorpioides.</title>
        <authorList>
            <person name="Zeh D."/>
            <person name="Zeh J."/>
        </authorList>
    </citation>
    <scope>NUCLEOTIDE SEQUENCE [LARGE SCALE GENOMIC DNA]</scope>
    <source>
        <strain evidence="19">IN4F17</strain>
        <tissue evidence="19">Whole Body</tissue>
    </source>
</reference>
<dbReference type="InterPro" id="IPR041588">
    <property type="entry name" value="Integrase_H2C2"/>
</dbReference>
<feature type="non-terminal residue" evidence="19">
    <location>
        <position position="1"/>
    </location>
</feature>
<keyword evidence="13" id="KW-0175">Coiled coil</keyword>
<feature type="domain" description="Integrase catalytic" evidence="18">
    <location>
        <begin position="3484"/>
        <end position="3643"/>
    </location>
</feature>
<dbReference type="InterPro" id="IPR041577">
    <property type="entry name" value="RT_RNaseH_2"/>
</dbReference>
<dbReference type="SMART" id="SM00343">
    <property type="entry name" value="ZnF_C2HC"/>
    <property type="match status" value="3"/>
</dbReference>
<dbReference type="InterPro" id="IPR001584">
    <property type="entry name" value="Integrase_cat-core"/>
</dbReference>
<dbReference type="PANTHER" id="PTHR37984:SF5">
    <property type="entry name" value="PROTEIN NYNRIN-LIKE"/>
    <property type="match status" value="1"/>
</dbReference>
<dbReference type="SUPFAM" id="SSF53098">
    <property type="entry name" value="Ribonuclease H-like"/>
    <property type="match status" value="3"/>
</dbReference>
<feature type="region of interest" description="Disordered" evidence="14">
    <location>
        <begin position="2198"/>
        <end position="2296"/>
    </location>
</feature>
<feature type="domain" description="Reverse transcriptase" evidence="17">
    <location>
        <begin position="2953"/>
        <end position="3132"/>
    </location>
</feature>
<dbReference type="PROSITE" id="PS50158">
    <property type="entry name" value="ZF_CCHC"/>
    <property type="match status" value="1"/>
</dbReference>
<dbReference type="InterPro" id="IPR001969">
    <property type="entry name" value="Aspartic_peptidase_AS"/>
</dbReference>
<feature type="compositionally biased region" description="Basic and acidic residues" evidence="14">
    <location>
        <begin position="344"/>
        <end position="357"/>
    </location>
</feature>
<dbReference type="CDD" id="cd01647">
    <property type="entry name" value="RT_LTR"/>
    <property type="match status" value="3"/>
</dbReference>
<dbReference type="CDD" id="cd05481">
    <property type="entry name" value="retropepsin_like_LTR_1"/>
    <property type="match status" value="1"/>
</dbReference>
<feature type="domain" description="Reverse transcriptase" evidence="17">
    <location>
        <begin position="663"/>
        <end position="877"/>
    </location>
</feature>
<evidence type="ECO:0000256" key="12">
    <source>
        <dbReference type="PROSITE-ProRule" id="PRU00047"/>
    </source>
</evidence>
<dbReference type="InterPro" id="IPR001878">
    <property type="entry name" value="Znf_CCHC"/>
</dbReference>
<feature type="compositionally biased region" description="Polar residues" evidence="14">
    <location>
        <begin position="2278"/>
        <end position="2291"/>
    </location>
</feature>
<proteinExistence type="predicted"/>
<evidence type="ECO:0000256" key="7">
    <source>
        <dbReference type="ARBA" id="ARBA00022842"/>
    </source>
</evidence>
<keyword evidence="20" id="KW-1185">Reference proteome</keyword>
<keyword evidence="9" id="KW-0229">DNA integration</keyword>
<dbReference type="Pfam" id="PF00077">
    <property type="entry name" value="RVP"/>
    <property type="match status" value="1"/>
</dbReference>
<feature type="compositionally biased region" description="Polar residues" evidence="14">
    <location>
        <begin position="2594"/>
        <end position="2603"/>
    </location>
</feature>
<dbReference type="InterPro" id="IPR018061">
    <property type="entry name" value="Retropepsins"/>
</dbReference>
<evidence type="ECO:0000313" key="19">
    <source>
        <dbReference type="EMBL" id="UYV76980.1"/>
    </source>
</evidence>
<dbReference type="EMBL" id="CP092876">
    <property type="protein sequence ID" value="UYV76980.1"/>
    <property type="molecule type" value="Genomic_DNA"/>
</dbReference>
<dbReference type="Gene3D" id="3.10.10.10">
    <property type="entry name" value="HIV Type 1 Reverse Transcriptase, subunit A, domain 1"/>
    <property type="match status" value="3"/>
</dbReference>
<evidence type="ECO:0000256" key="5">
    <source>
        <dbReference type="ARBA" id="ARBA00022759"/>
    </source>
</evidence>
<dbReference type="Gene3D" id="3.30.70.270">
    <property type="match status" value="6"/>
</dbReference>
<dbReference type="PROSITE" id="PS50175">
    <property type="entry name" value="ASP_PROT_RETROV"/>
    <property type="match status" value="1"/>
</dbReference>
<accession>A0ABY6LBY9</accession>
<dbReference type="InterPro" id="IPR043502">
    <property type="entry name" value="DNA/RNA_pol_sf"/>
</dbReference>
<dbReference type="Pfam" id="PF22938">
    <property type="entry name" value="Integrase_p58_C"/>
    <property type="match status" value="1"/>
</dbReference>
<feature type="compositionally biased region" description="Polar residues" evidence="14">
    <location>
        <begin position="2230"/>
        <end position="2244"/>
    </location>
</feature>
<dbReference type="Gene3D" id="2.40.70.10">
    <property type="entry name" value="Acid Proteases"/>
    <property type="match status" value="3"/>
</dbReference>
<dbReference type="InterPro" id="IPR036397">
    <property type="entry name" value="RNaseH_sf"/>
</dbReference>
<gene>
    <name evidence="19" type="ORF">LAZ67_14002673</name>
</gene>
<keyword evidence="8" id="KW-0694">RNA-binding</keyword>
<dbReference type="InterPro" id="IPR021109">
    <property type="entry name" value="Peptidase_aspartic_dom_sf"/>
</dbReference>
<evidence type="ECO:0000256" key="14">
    <source>
        <dbReference type="SAM" id="MobiDB-lite"/>
    </source>
</evidence>
<evidence type="ECO:0000256" key="3">
    <source>
        <dbReference type="ARBA" id="ARBA00022695"/>
    </source>
</evidence>
<feature type="domain" description="Peptidase A2" evidence="16">
    <location>
        <begin position="2673"/>
        <end position="2750"/>
    </location>
</feature>
<evidence type="ECO:0000313" key="20">
    <source>
        <dbReference type="Proteomes" id="UP001235939"/>
    </source>
</evidence>
<protein>
    <recommendedName>
        <fullName evidence="1">RNA-directed DNA polymerase</fullName>
        <ecNumber evidence="1">2.7.7.49</ecNumber>
    </recommendedName>
</protein>
<keyword evidence="3" id="KW-0548">Nucleotidyltransferase</keyword>
<keyword evidence="2" id="KW-0808">Transferase</keyword>
<evidence type="ECO:0000259" key="16">
    <source>
        <dbReference type="PROSITE" id="PS50175"/>
    </source>
</evidence>
<dbReference type="InterPro" id="IPR041373">
    <property type="entry name" value="RT_RNaseH"/>
</dbReference>
<keyword evidence="6" id="KW-0378">Hydrolase</keyword>
<keyword evidence="7" id="KW-0460">Magnesium</keyword>
<dbReference type="PANTHER" id="PTHR37984">
    <property type="entry name" value="PROTEIN CBG26694"/>
    <property type="match status" value="1"/>
</dbReference>
<dbReference type="InterPro" id="IPR001995">
    <property type="entry name" value="Peptidase_A2_cat"/>
</dbReference>
<evidence type="ECO:0000256" key="13">
    <source>
        <dbReference type="SAM" id="Coils"/>
    </source>
</evidence>
<dbReference type="Pfam" id="PF17921">
    <property type="entry name" value="Integrase_H2C2"/>
    <property type="match status" value="2"/>
</dbReference>
<dbReference type="Pfam" id="PF00078">
    <property type="entry name" value="RVT_1"/>
    <property type="match status" value="3"/>
</dbReference>
<dbReference type="Proteomes" id="UP001235939">
    <property type="component" value="Chromosome 14"/>
</dbReference>
<evidence type="ECO:0000259" key="15">
    <source>
        <dbReference type="PROSITE" id="PS50158"/>
    </source>
</evidence>
<feature type="domain" description="Integrase catalytic" evidence="18">
    <location>
        <begin position="943"/>
        <end position="1119"/>
    </location>
</feature>
<sequence>MVPSKLLRHIETNHQEQMNNPISYFENIRSSFQKQSKKFKKFMTTSDEAQTASYMIAQLIARKKKAHAEAEEIILPALKFVAGCMLTNDAMEKVTKIPLSSKTIARRIEDMSEDIELQIKQSFNDSSTKWAIQLDETTDISNKAQLLAFLRTTIVLADASSFGLGGVLRQEQPDGSLKPIAYVSRTLSETEKRYSQIEKEGLAIVWTCDQLKDYVTAYRTMPLESGYSQAELLMGRRLRTSVPAIESSLMPRYLDSEALQEREKRRVINQKRLYDKRHDVHSLPPLQQGDSVWIRDQRVEGTVLHKSEEPRSYWVQTPQGKVRRNRLHLTPLPKMGSTMDASEDDQRQEQRNEETPLRHQPGSQGDARMTRSKRPRRIVLHQRPHLQEMEGCRGTTKTRIQRRASLQCQPCIQDMEGQSRYFEGSCKASSYKEHRPDSQKETYILSLKARERVIGPEISTWVCGCCVRSVGMSSSWKLKLRKIMFAETDVTLRVANGKIVRPKGRCTLKLDLNGLQESFEFVVMEDCSHEVILGWDFLKLSRAIIDSADDTLFLEKCLFEDTPKNSSPLYSEFEYRIEPASIQLIEVASRDIPNDAIVVAECRKEILLERELTAPSSVISLTNNRGKLWVVNWSPYPKLIPQGMHVADSAVIEDSQLCTLADCNQVETEPSESPWASPVVLIRKKDESWRFCVDYRRLNKITKKDVYPLPRIDDTLDCLRGARFYSSMDLQSGYWQIDVEESDREKTAFITPDGLYEFKVMPFGLCNAPATFERMIDNLLKGLKWTICLCYLDDIIVFSDGFEEHLRSLQLVLNCLKKAGLCLNSKKCKFGAKTITVLGHEVSENGIRPDQEKIRAVRDFATPRSLKEVRSFLGLSSYYRRFIPNYVHVAQPLNDLLKKDSAFYWNQEEQNAFEALKTVRKYVAHCSDCQRRKHQPQLPSGHLQPIPVPEVAFEKVGMDLLGRFPTSEGGNRWNIVCTDYLTKYAITKALPTSESMEVAKFFIVDVILKHGAPRELMTDRGRNFTSSMISDLNNQCRITHRKTTAYHLQKNGLTERLNKTIEDMLCIEKKENMDFVRPSELALHGNLAENWRRFKQRLMLYLEATEKATKPDKLKVAILLNFIGEEALEVFNTFHLKEDEAENFDLVINKFDDFCEPKKNVIFERFKFFSATQKDDESIDSFITELKGLSTSCEFESQKDSLIRDRIVYGIQDKALQERLLREPNLTLLKAIEMCKTDEISKQQIKIMQNNQNICQIRKYEKKHSPKQNQESEKEFKCQRCGKSHRAKNCPAWGKRCSKCKKMNQFAAFCKSSAIRSLNDETEETVWSIHEAKVVHTLEWKKSIIVNGKEICFKLDSGAEVNVLPYTFTRQMKGLEIFQTNRKLTSYTGHEIKIKGIATLNCKTKNKTESLEFFIADGYYQPILGIEAIEKLSLIKKCDAVQTEQNNSAKEILNRHKNIFEGIGRLPIEHKIRLNENATPVIAPSRKIPFSIREKVKAELERMEKLDIIEKVEEPSEWTHPIVVVQKPSGDVRICMDPRELNKYVQRERYILPTAETIFSELKGATVFSVFDASSAFWQVPLDKESTNLCTIATPFGRFRFKRLPYGLNSASEVFQRCINNILSGLQGTACYMDDILIYGSTMEEHNRNLETVLQRLEENNVKLNAKKQQIAVDKVNFLGHIISRDGIAIQASRAEAIQKLKRPENKTEVQRFLGMVTYLGKFIPNLSDKTAPLRKLISNKSEWKFGGEENDCFEKLKDMVSNAPILTFFDPTKPITISSDASQYGIGTALMQGGHAIEYASFSLNATQRKYAQIEKELLAIVFGCERFQYYIWGNDVIVETDHKPLLSIVKKPLEKLSPRLQRMVLRLMRFQISLKFTPGKNMFVADHLSRDPLKDEVNTSYLEGQTESVHMLLVTTDEKIKRLQKETHGDHTLIQLIEYAKNGWPKYKTKVCDEAKPYWQFQDEIHVSDGIVYKGNCIMVPSTLRKEILQVVHSSHQGIAASKEKARSAFYWPGMITQVENEVEKCRTCQEYSRKNPEESRLAHEIPEFPWEKIAVDFMEKFEFKHQTSSPKYPRSNGQVERTIQTIKGLIIKAVKSGRDPNLALMEFNNTPKYDLPSPTQMLMGRSVRTLSTYTRQQLKPLFDTTKNYQKLRDHQQKYAGSPKRILRPLEVGDNIMLQERHRKWVPATVTAKHETPRSYMVKTPSGSEYRRNRSHLRPRKFSVEDSAPTSQSPSIPGSQAGTAMDDNIQDHGRPTSENRRAYDPRENVAKKGEESSTSPSVRTRSGRTFSCILRDQIGTKNNINNRMVETRSGKMQDPAQERIQAEESAKPQPGVTIGRDASSDPVVLNPNIDVPKYDGTEDPRPWIESLEEIGFLYHWADYIISRYAAMNMTGSAKTWLNLHKASFTSWENIKIRLIQDFSLDANKEELRMKLNRMQHWNEPAIRFAEDILVLCNKVDPAMEEETKIEHVIGGLKKEYSFALYLNPPKTTDDLLVVCKKMDSFEKKYRERVENSRNLYNGPRYSRPQQQSRYVPPTAARNYQTTSRPQAPVSNNYKNDSHPTPRQYRNNFPQPSTPRRPYNPNFVPKPNLQRNTYNKSQEVSKNRTEDGRPICFKCNKPGHVARYCRVKFIRILEEDPADTQEKVEEKCQMNEISEKSGPRLYADIGTFEALVDTGADLSVVDLRTALDTGHGISKLAKICAGPDGKKLDMVGSIFLNIKIDDETLSHNFVILKTHLRTLILGRDFLKKMNAKIDCKQETIKYDLTNNHDEINFEMLKIKSAKDSIVPECSMKLIKALVETEDGEYIIEESSKMFQTNGLRLARSLINVINRETHIWITNPYPRPLKIMKNQTLAFGSSPAKINVSREREVEKNEEPRFQINENLSPKEQKELKQVLERYGDLFSSRLGRTNLAKHRIDTEDAKPIKHKPYRVSAKERDIIKEQIDEMLTEGIIRPSSSPWSFPVILVKKRDGKYRFCVDYRKLNNVTVKDVYPIPRIDEVMDTLQGSTHFSAIDLRSGYWQVEVEERDKEKTAFTTAHGLYEFNVMPFGLCNAPATFERNMENMLGNLRWQICLCYLDDVIIYSPDFSTHLKRLEAVFRCFRESNLRLNDKKCRFAFEELETLGYITSKHGIKPAEHNIKAVRNFPRPKKVKEVQSFLGMCSYYRKFIKDFSKIADPLTNLIKKSVSFTWTERQEEAFQTLKTALLSPPILSHFNPNAPTYVHTDASNIGIGATLVQDIGGEEKVISYLSRTLSKAEQNYSTTEKECLAVVWSMSKLRPYLYGRHFKIVTDHHALCWLKNLKDPTGRLARWALKIQEYDFDIIHKSGKKHLDADGLSRGPLPETDWDEDFERLFLNQITDEEDKFIESVKKNLNGSRRSIAQNFKEEDGCLFKKNPNPEGRAWLLVVPENKKREIMKEYHNHMSNGHLGVARTMYRIKSKYFWPSMLKDVSEFVRTCHLCQSRKGSNQLPSGLLQPIPPANFPFERIGIDFVGPLPSTKNRKKWIIVLSDYYTRYAETRAVSEATVKEVSKFLVEDIFLRHGAPQYLISDRGSQFTSNLMKEVMKTCKIKHCFTTSYHPQTNGLTERLNRTLINMLSMYVNTDQKNWDEILPFITHAYNTTIQETTGFSPFFLMFGREPTSLLDDRNISVDIDKDDYDEYIKHHLDKINRTRKLVINNTIKTQERMKKNYDKKHMERSYEPGELVAVWTPIRKIGKCEKLLRKYFGPYRILKKLSNVNYLIEPKDNPGQDPLIVHVSRIKPYFERIDEVNHEDEKIDGNPGKSMRAIAKEMDVGSMTIVRTIHEDLGLKSYALRKGQLLTENLKNNRKGKAAALLNNLKRDSFGMLRFFSDEKNFDVDQK</sequence>
<evidence type="ECO:0000259" key="18">
    <source>
        <dbReference type="PROSITE" id="PS50994"/>
    </source>
</evidence>
<dbReference type="PROSITE" id="PS00141">
    <property type="entry name" value="ASP_PROTEASE"/>
    <property type="match status" value="1"/>
</dbReference>
<organism evidence="19 20">
    <name type="scientific">Cordylochernes scorpioides</name>
    <dbReference type="NCBI Taxonomy" id="51811"/>
    <lineage>
        <taxon>Eukaryota</taxon>
        <taxon>Metazoa</taxon>
        <taxon>Ecdysozoa</taxon>
        <taxon>Arthropoda</taxon>
        <taxon>Chelicerata</taxon>
        <taxon>Arachnida</taxon>
        <taxon>Pseudoscorpiones</taxon>
        <taxon>Cheliferoidea</taxon>
        <taxon>Chernetidae</taxon>
        <taxon>Cordylochernes</taxon>
    </lineage>
</organism>
<keyword evidence="12" id="KW-0862">Zinc</keyword>
<feature type="compositionally biased region" description="Basic and acidic residues" evidence="14">
    <location>
        <begin position="2314"/>
        <end position="2332"/>
    </location>
</feature>
<evidence type="ECO:0000256" key="4">
    <source>
        <dbReference type="ARBA" id="ARBA00022722"/>
    </source>
</evidence>
<dbReference type="InterPro" id="IPR043128">
    <property type="entry name" value="Rev_trsase/Diguanyl_cyclase"/>
</dbReference>